<keyword evidence="3 8" id="KW-0963">Cytoplasm</keyword>
<protein>
    <recommendedName>
        <fullName evidence="8">Ribonuclease R</fullName>
        <shortName evidence="8">RNase R</shortName>
        <ecNumber evidence="8">3.1.13.1</ecNumber>
    </recommendedName>
</protein>
<evidence type="ECO:0000313" key="12">
    <source>
        <dbReference type="Proteomes" id="UP000186917"/>
    </source>
</evidence>
<keyword evidence="6 8" id="KW-0269">Exonuclease</keyword>
<comment type="catalytic activity">
    <reaction evidence="1 8">
        <text>Exonucleolytic cleavage in the 3'- to 5'-direction to yield nucleoside 5'-phosphates.</text>
        <dbReference type="EC" id="3.1.13.1"/>
    </reaction>
</comment>
<dbReference type="Proteomes" id="UP000186917">
    <property type="component" value="Unassembled WGS sequence"/>
</dbReference>
<dbReference type="SUPFAM" id="SSF50249">
    <property type="entry name" value="Nucleic acid-binding proteins"/>
    <property type="match status" value="4"/>
</dbReference>
<evidence type="ECO:0000256" key="2">
    <source>
        <dbReference type="ARBA" id="ARBA00004496"/>
    </source>
</evidence>
<evidence type="ECO:0000256" key="7">
    <source>
        <dbReference type="ARBA" id="ARBA00022884"/>
    </source>
</evidence>
<evidence type="ECO:0000256" key="3">
    <source>
        <dbReference type="ARBA" id="ARBA00022490"/>
    </source>
</evidence>
<dbReference type="InterPro" id="IPR040476">
    <property type="entry name" value="CSD2"/>
</dbReference>
<dbReference type="GO" id="GO:0008859">
    <property type="term" value="F:exoribonuclease II activity"/>
    <property type="evidence" value="ECO:0007669"/>
    <property type="project" value="UniProtKB-UniRule"/>
</dbReference>
<dbReference type="Gene3D" id="2.40.50.140">
    <property type="entry name" value="Nucleic acid-binding proteins"/>
    <property type="match status" value="2"/>
</dbReference>
<dbReference type="InterPro" id="IPR012340">
    <property type="entry name" value="NA-bd_OB-fold"/>
</dbReference>
<dbReference type="EMBL" id="FTOR01000007">
    <property type="protein sequence ID" value="SIT27292.1"/>
    <property type="molecule type" value="Genomic_DNA"/>
</dbReference>
<organism evidence="11 12">
    <name type="scientific">Filimonas lacunae</name>
    <dbReference type="NCBI Taxonomy" id="477680"/>
    <lineage>
        <taxon>Bacteria</taxon>
        <taxon>Pseudomonadati</taxon>
        <taxon>Bacteroidota</taxon>
        <taxon>Chitinophagia</taxon>
        <taxon>Chitinophagales</taxon>
        <taxon>Chitinophagaceae</taxon>
        <taxon>Filimonas</taxon>
    </lineage>
</organism>
<evidence type="ECO:0000256" key="8">
    <source>
        <dbReference type="HAMAP-Rule" id="MF_01895"/>
    </source>
</evidence>
<dbReference type="InterPro" id="IPR013223">
    <property type="entry name" value="RNase_B_OB_dom"/>
</dbReference>
<dbReference type="InterPro" id="IPR050180">
    <property type="entry name" value="RNR_Ribonuclease"/>
</dbReference>
<dbReference type="GO" id="GO:0006402">
    <property type="term" value="P:mRNA catabolic process"/>
    <property type="evidence" value="ECO:0007669"/>
    <property type="project" value="TreeGrafter"/>
</dbReference>
<evidence type="ECO:0000256" key="4">
    <source>
        <dbReference type="ARBA" id="ARBA00022722"/>
    </source>
</evidence>
<reference evidence="12" key="1">
    <citation type="submission" date="2017-01" db="EMBL/GenBank/DDBJ databases">
        <authorList>
            <person name="Varghese N."/>
            <person name="Submissions S."/>
        </authorList>
    </citation>
    <scope>NUCLEOTIDE SEQUENCE [LARGE SCALE GENOMIC DNA]</scope>
    <source>
        <strain evidence="12">DSM 21054</strain>
    </source>
</reference>
<dbReference type="Pfam" id="PF00773">
    <property type="entry name" value="RNB"/>
    <property type="match status" value="1"/>
</dbReference>
<dbReference type="InterPro" id="IPR001900">
    <property type="entry name" value="RNase_II/R"/>
</dbReference>
<feature type="domain" description="S1 motif" evidence="10">
    <location>
        <begin position="570"/>
        <end position="652"/>
    </location>
</feature>
<feature type="region of interest" description="Disordered" evidence="9">
    <location>
        <begin position="733"/>
        <end position="821"/>
    </location>
</feature>
<feature type="compositionally biased region" description="Basic and acidic residues" evidence="9">
    <location>
        <begin position="751"/>
        <end position="770"/>
    </location>
</feature>
<name>A0A173MG09_9BACT</name>
<dbReference type="InterPro" id="IPR011129">
    <property type="entry name" value="CSD"/>
</dbReference>
<comment type="function">
    <text evidence="8">3'-5' exoribonuclease that releases 5'-nucleoside monophosphates and is involved in maturation of structured RNAs.</text>
</comment>
<feature type="compositionally biased region" description="Basic residues" evidence="9">
    <location>
        <begin position="678"/>
        <end position="690"/>
    </location>
</feature>
<evidence type="ECO:0000256" key="9">
    <source>
        <dbReference type="SAM" id="MobiDB-lite"/>
    </source>
</evidence>
<dbReference type="GO" id="GO:0003723">
    <property type="term" value="F:RNA binding"/>
    <property type="evidence" value="ECO:0007669"/>
    <property type="project" value="UniProtKB-UniRule"/>
</dbReference>
<comment type="similarity">
    <text evidence="8">Belongs to the RNR ribonuclease family. RNase R subfamily.</text>
</comment>
<evidence type="ECO:0000256" key="1">
    <source>
        <dbReference type="ARBA" id="ARBA00001849"/>
    </source>
</evidence>
<gene>
    <name evidence="8" type="primary">rnr</name>
    <name evidence="11" type="ORF">SAMN05421788_107198</name>
</gene>
<evidence type="ECO:0000256" key="5">
    <source>
        <dbReference type="ARBA" id="ARBA00022801"/>
    </source>
</evidence>
<dbReference type="GO" id="GO:0005829">
    <property type="term" value="C:cytosol"/>
    <property type="evidence" value="ECO:0007669"/>
    <property type="project" value="TreeGrafter"/>
</dbReference>
<dbReference type="Pfam" id="PF17876">
    <property type="entry name" value="CSD2"/>
    <property type="match status" value="1"/>
</dbReference>
<feature type="compositionally biased region" description="Basic residues" evidence="9">
    <location>
        <begin position="790"/>
        <end position="807"/>
    </location>
</feature>
<evidence type="ECO:0000259" key="10">
    <source>
        <dbReference type="PROSITE" id="PS50126"/>
    </source>
</evidence>
<dbReference type="InterPro" id="IPR011805">
    <property type="entry name" value="RNase_R"/>
</dbReference>
<keyword evidence="7 8" id="KW-0694">RNA-binding</keyword>
<dbReference type="NCBIfam" id="TIGR02063">
    <property type="entry name" value="RNase_R"/>
    <property type="match status" value="1"/>
</dbReference>
<dbReference type="InterPro" id="IPR004476">
    <property type="entry name" value="RNase_II/RNase_R"/>
</dbReference>
<comment type="subcellular location">
    <subcellularLocation>
        <location evidence="2 8">Cytoplasm</location>
    </subcellularLocation>
</comment>
<keyword evidence="12" id="KW-1185">Reference proteome</keyword>
<keyword evidence="4 8" id="KW-0540">Nuclease</keyword>
<accession>A0A173MG09</accession>
<dbReference type="CDD" id="cd04471">
    <property type="entry name" value="S1_RNase_R"/>
    <property type="match status" value="1"/>
</dbReference>
<dbReference type="RefSeq" id="WP_076380787.1">
    <property type="nucleotide sequence ID" value="NZ_AP017422.1"/>
</dbReference>
<dbReference type="AlphaFoldDB" id="A0A173MG09"/>
<keyword evidence="5 8" id="KW-0378">Hydrolase</keyword>
<dbReference type="EC" id="3.1.13.1" evidence="8"/>
<dbReference type="SMART" id="SM00357">
    <property type="entry name" value="CSP"/>
    <property type="match status" value="1"/>
</dbReference>
<proteinExistence type="inferred from homology"/>
<dbReference type="SMART" id="SM00955">
    <property type="entry name" value="RNB"/>
    <property type="match status" value="1"/>
</dbReference>
<dbReference type="InterPro" id="IPR003029">
    <property type="entry name" value="S1_domain"/>
</dbReference>
<dbReference type="STRING" id="477680.SAMN05421788_107198"/>
<feature type="region of interest" description="Disordered" evidence="9">
    <location>
        <begin position="663"/>
        <end position="693"/>
    </location>
</feature>
<dbReference type="Pfam" id="PF00575">
    <property type="entry name" value="S1"/>
    <property type="match status" value="1"/>
</dbReference>
<feature type="compositionally biased region" description="Low complexity" evidence="9">
    <location>
        <begin position="734"/>
        <end position="750"/>
    </location>
</feature>
<dbReference type="HAMAP" id="MF_01895">
    <property type="entry name" value="RNase_R"/>
    <property type="match status" value="1"/>
</dbReference>
<dbReference type="Pfam" id="PF08206">
    <property type="entry name" value="OB_RNB"/>
    <property type="match status" value="1"/>
</dbReference>
<dbReference type="PANTHER" id="PTHR23355">
    <property type="entry name" value="RIBONUCLEASE"/>
    <property type="match status" value="1"/>
</dbReference>
<dbReference type="KEGG" id="fln:FLA_2552"/>
<dbReference type="PANTHER" id="PTHR23355:SF9">
    <property type="entry name" value="DIS3-LIKE EXONUCLEASE 2"/>
    <property type="match status" value="1"/>
</dbReference>
<dbReference type="OrthoDB" id="9764149at2"/>
<dbReference type="NCBIfam" id="TIGR00358">
    <property type="entry name" value="3_prime_RNase"/>
    <property type="match status" value="1"/>
</dbReference>
<evidence type="ECO:0000313" key="11">
    <source>
        <dbReference type="EMBL" id="SIT27292.1"/>
    </source>
</evidence>
<dbReference type="PROSITE" id="PS50126">
    <property type="entry name" value="S1"/>
    <property type="match status" value="1"/>
</dbReference>
<sequence>MSGKKNKSKNKKNKSAAIEPHYSQGTLDITRSGIGYVVIADGSGDVLVRPGDFNNALHGDTVKVKVVKENLNSGRKEGRITEVLHRKQQEFIGTLQIGATFAFFVADSEKQMPDFYVPLDKVNGAKDRDKVLVRMIRWEKDDKKPVGAVISVINAEDENDMAMKELLAEAGFPLSFPADVLTETSHLDETISPAEIAKRRDFRETLTFTIDPVDAKDFDDAISIKLLKKGLYEIGVHIADVSHFVKPGTALDDEAYKRATSVYLPDRVNPMLPEKISNELCSLRPKEEKLSFAAVFEVTEKGEVKKHWIGKTVIYSDHRFTYEDVQEMIEGKDGIYKEELLLLNKIAQKFRKERFSKGAINFSSQEVRFKLDEKGKPIGIVIKESKEAHQLIEEFMLLANRTVAEAVSKIKVNKEKLPFPYRIHDQPDEQKLTPFIAFARKFGHKFDISSPDRIASSFNQMLAEAKGKPEQHVLEQLGIRTMAKAVYTTDNIGHYGLGFEYYCHFTSPIRRYPDVLVHRVLEQVLANHPQVDAKMEEKCKHSSDRERAAMDCERAGNKYKQVEYMKGYLGEEFEGVVSGVASFGFWVETVAHKCEGLVSLASLSDYDDFRLSETDYALYGHRSGRSFRMGDKVTIRVIAANMDKRQLDYEWVKDTGATVDATFSERAQNAPRPGKSKDNKKFKHKNKDKGKKKEWLEAAPVAAVKPVSKNETAAAETKEPIPAIKPIVAKEKTTPVTVAKPAKAKAAVPAETKKKETKDKDKKAVADKTVKAVAPASSPAKEGKKAAVPAKKKAAKKSQPKNKKQKPGTHLSDMADPTLEL</sequence>
<evidence type="ECO:0000256" key="6">
    <source>
        <dbReference type="ARBA" id="ARBA00022839"/>
    </source>
</evidence>